<comment type="caution">
    <text evidence="1">The sequence shown here is derived from an EMBL/GenBank/DDBJ whole genome shotgun (WGS) entry which is preliminary data.</text>
</comment>
<evidence type="ECO:0008006" key="3">
    <source>
        <dbReference type="Google" id="ProtNLM"/>
    </source>
</evidence>
<dbReference type="Proteomes" id="UP000272440">
    <property type="component" value="Unassembled WGS sequence"/>
</dbReference>
<dbReference type="AlphaFoldDB" id="A0A3P2EFV5"/>
<reference evidence="1 2" key="1">
    <citation type="journal article" date="2019" name="Antimicrob. Agents Chemother.">
        <title>Applying Rapid Whole Genome Sequencing to Predict Phenotypic Antimicrobial Susceptibility Testing Results Among Carbapenem-Resistant Klebsiella pneumoniae Clinical Isolates.</title>
        <authorList>
            <person name="Tamma P.D."/>
            <person name="Fan Y."/>
            <person name="Bergman Y."/>
            <person name="Pertea G."/>
            <person name="Kazmi A."/>
            <person name="Lewis S."/>
            <person name="Carroll K.C."/>
            <person name="Schatz M.C."/>
            <person name="Timp W."/>
            <person name="Simner P.J."/>
        </authorList>
    </citation>
    <scope>NUCLEOTIDE SEQUENCE [LARGE SCALE GENOMIC DNA]</scope>
    <source>
        <strain evidence="1 2">KLPN_33</strain>
    </source>
</reference>
<evidence type="ECO:0000313" key="2">
    <source>
        <dbReference type="Proteomes" id="UP000272440"/>
    </source>
</evidence>
<name>A0A3P2EFV5_KLEPN</name>
<sequence length="142" mass="14580">MSGSGIGILADFGGFLSGFSGGGYTGDGGKYEVAGPVHRGEWVVPQEVVKRPGMLSFLNQLTYGSGYANGGLAGAPSGPLPMSGESQRAAGGITVNIPLQVVNSNGNPDQSGKRSESGIAQMKQQIVQIVLSTRIRKWVTVG</sequence>
<evidence type="ECO:0000313" key="1">
    <source>
        <dbReference type="EMBL" id="RRE43212.1"/>
    </source>
</evidence>
<dbReference type="EMBL" id="RCZY01000002">
    <property type="protein sequence ID" value="RRE43212.1"/>
    <property type="molecule type" value="Genomic_DNA"/>
</dbReference>
<protein>
    <recommendedName>
        <fullName evidence="3">Phage tail tape measure protein</fullName>
    </recommendedName>
</protein>
<organism evidence="1 2">
    <name type="scientific">Klebsiella pneumoniae</name>
    <dbReference type="NCBI Taxonomy" id="573"/>
    <lineage>
        <taxon>Bacteria</taxon>
        <taxon>Pseudomonadati</taxon>
        <taxon>Pseudomonadota</taxon>
        <taxon>Gammaproteobacteria</taxon>
        <taxon>Enterobacterales</taxon>
        <taxon>Enterobacteriaceae</taxon>
        <taxon>Klebsiella/Raoultella group</taxon>
        <taxon>Klebsiella</taxon>
        <taxon>Klebsiella pneumoniae complex</taxon>
    </lineage>
</organism>
<gene>
    <name evidence="1" type="ORF">EAO28_03725</name>
</gene>
<accession>A0A3P2EFV5</accession>
<proteinExistence type="predicted"/>